<accession>A0A2M8HCL9</accession>
<keyword evidence="3" id="KW-1185">Reference proteome</keyword>
<evidence type="ECO:0000313" key="3">
    <source>
        <dbReference type="Proteomes" id="UP000232060"/>
    </source>
</evidence>
<reference evidence="2 3" key="1">
    <citation type="submission" date="2017-11" db="EMBL/GenBank/DDBJ databases">
        <title>Draft genome sequence of environmental isolate Aeromonas lusitania sp. nov. MDC 2473.</title>
        <authorList>
            <person name="Colston S.M."/>
            <person name="Navarro A."/>
            <person name="Martinez-Murcia A.J."/>
            <person name="Graf J."/>
        </authorList>
    </citation>
    <scope>NUCLEOTIDE SEQUENCE [LARGE SCALE GENOMIC DNA]</scope>
    <source>
        <strain evidence="2 3">MDC 2473</strain>
    </source>
</reference>
<evidence type="ECO:0000313" key="2">
    <source>
        <dbReference type="EMBL" id="PJC94316.1"/>
    </source>
</evidence>
<dbReference type="Proteomes" id="UP000232060">
    <property type="component" value="Unassembled WGS sequence"/>
</dbReference>
<protein>
    <submittedName>
        <fullName evidence="2">Uncharacterized protein</fullName>
    </submittedName>
</protein>
<keyword evidence="1" id="KW-1133">Transmembrane helix</keyword>
<sequence>MVERIAVGLLLAALWLGIWLSPILLTMAAACLMVWGWQGADYLVANILMVLMLAAGIGLVPACWLSERVRKGPGLLTLHGWLMNNRELNKPGSRPLL</sequence>
<feature type="transmembrane region" description="Helical" evidence="1">
    <location>
        <begin position="44"/>
        <end position="65"/>
    </location>
</feature>
<keyword evidence="1" id="KW-0472">Membrane</keyword>
<dbReference type="EMBL" id="PGCP01000005">
    <property type="protein sequence ID" value="PJC94316.1"/>
    <property type="molecule type" value="Genomic_DNA"/>
</dbReference>
<proteinExistence type="predicted"/>
<dbReference type="AlphaFoldDB" id="A0A2M8HCL9"/>
<comment type="caution">
    <text evidence="2">The sequence shown here is derived from an EMBL/GenBank/DDBJ whole genome shotgun (WGS) entry which is preliminary data.</text>
</comment>
<organism evidence="2 3">
    <name type="scientific">Aeromonas lusitana</name>
    <dbReference type="NCBI Taxonomy" id="931529"/>
    <lineage>
        <taxon>Bacteria</taxon>
        <taxon>Pseudomonadati</taxon>
        <taxon>Pseudomonadota</taxon>
        <taxon>Gammaproteobacteria</taxon>
        <taxon>Aeromonadales</taxon>
        <taxon>Aeromonadaceae</taxon>
        <taxon>Aeromonas</taxon>
    </lineage>
</organism>
<name>A0A2M8HCL9_9GAMM</name>
<evidence type="ECO:0000256" key="1">
    <source>
        <dbReference type="SAM" id="Phobius"/>
    </source>
</evidence>
<keyword evidence="1" id="KW-0812">Transmembrane</keyword>
<dbReference type="OrthoDB" id="5593980at2"/>
<dbReference type="PROSITE" id="PS51257">
    <property type="entry name" value="PROKAR_LIPOPROTEIN"/>
    <property type="match status" value="1"/>
</dbReference>
<gene>
    <name evidence="2" type="ORF">CUC44_06290</name>
</gene>